<dbReference type="EMBL" id="OU895878">
    <property type="protein sequence ID" value="CAG9805694.1"/>
    <property type="molecule type" value="Genomic_DNA"/>
</dbReference>
<feature type="region of interest" description="Disordered" evidence="1">
    <location>
        <begin position="434"/>
        <end position="453"/>
    </location>
</feature>
<feature type="transmembrane region" description="Helical" evidence="2">
    <location>
        <begin position="18"/>
        <end position="39"/>
    </location>
</feature>
<accession>A0A9N9RZC5</accession>
<keyword evidence="2" id="KW-0812">Transmembrane</keyword>
<gene>
    <name evidence="3" type="ORF">CHIRRI_LOCUS8563</name>
</gene>
<feature type="compositionally biased region" description="Polar residues" evidence="1">
    <location>
        <begin position="492"/>
        <end position="510"/>
    </location>
</feature>
<evidence type="ECO:0000313" key="4">
    <source>
        <dbReference type="Proteomes" id="UP001153620"/>
    </source>
</evidence>
<feature type="region of interest" description="Disordered" evidence="1">
    <location>
        <begin position="402"/>
        <end position="422"/>
    </location>
</feature>
<evidence type="ECO:0000313" key="3">
    <source>
        <dbReference type="EMBL" id="CAG9805694.1"/>
    </source>
</evidence>
<sequence>MVKIDANSNHQTQNSQQLLSTLFLAIGALTLVISLILGIKWKRFRYRMTFQNTPGENLITIRRHSTTTTIRENCCEGRYRHSTTEELIASGNDIQPTLRNTSTYNVKKESSDRESIFRWPFKNKMKVSSSNLAIDENRVLDSNDEAVHRRERDSMLAEKNERLRRSIYERLNSTSSMPDLVNDSQPGTYERKFEEPILVFQKGVESELDEAAHYQIVDEIHDTKLVETVPVRVKERPVKEISAQTFEMCAPKKTIDSVAESDEKIEIIKDSNPPKPPVRRRSKASDLTPPKEKKDVQGNQIIPPAVKPRKKISNLTVTIDQPTRQNEEISQNEAALPKKNDEIILMDTDTVDSKQNEVTTLEAIISPPIEYKDTSLKSITVTSEQTEVSSINISTKTLIYEPDSSLEPTPKVSKHEPDSNIYEDAVDSNTDFSVNTLDSIQPQNQDSSLSEEPNSTAIEYPAAMKDFISSIDTQAQEEESAIKSAITTPKSILKSQQDTSQQPKNSTVQFINVPDSSSDEDDDLYEDSNDVWSKIEIHRNQLMMNHEFNRVYISSSTGESPPPLPKTPPPTADIQERSFEFA</sequence>
<dbReference type="Proteomes" id="UP001153620">
    <property type="component" value="Chromosome 2"/>
</dbReference>
<protein>
    <submittedName>
        <fullName evidence="3">Uncharacterized protein</fullName>
    </submittedName>
</protein>
<reference evidence="3" key="2">
    <citation type="submission" date="2022-10" db="EMBL/GenBank/DDBJ databases">
        <authorList>
            <consortium name="ENA_rothamsted_submissions"/>
            <consortium name="culmorum"/>
            <person name="King R."/>
        </authorList>
    </citation>
    <scope>NUCLEOTIDE SEQUENCE</scope>
</reference>
<keyword evidence="4" id="KW-1185">Reference proteome</keyword>
<feature type="region of interest" description="Disordered" evidence="1">
    <location>
        <begin position="553"/>
        <end position="582"/>
    </location>
</feature>
<feature type="compositionally biased region" description="Pro residues" evidence="1">
    <location>
        <begin position="560"/>
        <end position="571"/>
    </location>
</feature>
<feature type="region of interest" description="Disordered" evidence="1">
    <location>
        <begin position="492"/>
        <end position="524"/>
    </location>
</feature>
<evidence type="ECO:0000256" key="2">
    <source>
        <dbReference type="SAM" id="Phobius"/>
    </source>
</evidence>
<evidence type="ECO:0000256" key="1">
    <source>
        <dbReference type="SAM" id="MobiDB-lite"/>
    </source>
</evidence>
<dbReference type="OrthoDB" id="10668859at2759"/>
<feature type="region of interest" description="Disordered" evidence="1">
    <location>
        <begin position="261"/>
        <end position="299"/>
    </location>
</feature>
<reference evidence="3" key="1">
    <citation type="submission" date="2022-01" db="EMBL/GenBank/DDBJ databases">
        <authorList>
            <person name="King R."/>
        </authorList>
    </citation>
    <scope>NUCLEOTIDE SEQUENCE</scope>
</reference>
<dbReference type="AlphaFoldDB" id="A0A9N9RZC5"/>
<name>A0A9N9RZC5_9DIPT</name>
<proteinExistence type="predicted"/>
<organism evidence="3 4">
    <name type="scientific">Chironomus riparius</name>
    <dbReference type="NCBI Taxonomy" id="315576"/>
    <lineage>
        <taxon>Eukaryota</taxon>
        <taxon>Metazoa</taxon>
        <taxon>Ecdysozoa</taxon>
        <taxon>Arthropoda</taxon>
        <taxon>Hexapoda</taxon>
        <taxon>Insecta</taxon>
        <taxon>Pterygota</taxon>
        <taxon>Neoptera</taxon>
        <taxon>Endopterygota</taxon>
        <taxon>Diptera</taxon>
        <taxon>Nematocera</taxon>
        <taxon>Chironomoidea</taxon>
        <taxon>Chironomidae</taxon>
        <taxon>Chironominae</taxon>
        <taxon>Chironomus</taxon>
    </lineage>
</organism>
<keyword evidence="2" id="KW-0472">Membrane</keyword>
<keyword evidence="2" id="KW-1133">Transmembrane helix</keyword>